<feature type="compositionally biased region" description="Basic residues" evidence="1">
    <location>
        <begin position="479"/>
        <end position="488"/>
    </location>
</feature>
<evidence type="ECO:0008006" key="4">
    <source>
        <dbReference type="Google" id="ProtNLM"/>
    </source>
</evidence>
<organism evidence="2 3">
    <name type="scientific">Rhodococcus oxybenzonivorans</name>
    <dbReference type="NCBI Taxonomy" id="1990687"/>
    <lineage>
        <taxon>Bacteria</taxon>
        <taxon>Bacillati</taxon>
        <taxon>Actinomycetota</taxon>
        <taxon>Actinomycetes</taxon>
        <taxon>Mycobacteriales</taxon>
        <taxon>Nocardiaceae</taxon>
        <taxon>Rhodococcus</taxon>
    </lineage>
</organism>
<gene>
    <name evidence="2" type="ORF">R4315_11135</name>
</gene>
<dbReference type="EMBL" id="JAWLUP010000020">
    <property type="protein sequence ID" value="MDV7265100.1"/>
    <property type="molecule type" value="Genomic_DNA"/>
</dbReference>
<protein>
    <recommendedName>
        <fullName evidence="4">50S ribosome-binding GTPase</fullName>
    </recommendedName>
</protein>
<feature type="region of interest" description="Disordered" evidence="1">
    <location>
        <begin position="299"/>
        <end position="322"/>
    </location>
</feature>
<comment type="caution">
    <text evidence="2">The sequence shown here is derived from an EMBL/GenBank/DDBJ whole genome shotgun (WGS) entry which is preliminary data.</text>
</comment>
<evidence type="ECO:0000256" key="1">
    <source>
        <dbReference type="SAM" id="MobiDB-lite"/>
    </source>
</evidence>
<reference evidence="2" key="1">
    <citation type="submission" date="2023-10" db="EMBL/GenBank/DDBJ databases">
        <title>Development of a sustainable strategy for remediation of hydrocarbon-contaminated territories based on the waste exchange concept.</title>
        <authorList>
            <person name="Krivoruchko A."/>
        </authorList>
    </citation>
    <scope>NUCLEOTIDE SEQUENCE</scope>
    <source>
        <strain evidence="2">IEGM 68</strain>
    </source>
</reference>
<name>A0AAE5A5P4_9NOCA</name>
<dbReference type="AlphaFoldDB" id="A0AAE5A5P4"/>
<dbReference type="InterPro" id="IPR027417">
    <property type="entry name" value="P-loop_NTPase"/>
</dbReference>
<evidence type="ECO:0000313" key="2">
    <source>
        <dbReference type="EMBL" id="MDV7265100.1"/>
    </source>
</evidence>
<feature type="compositionally biased region" description="Basic and acidic residues" evidence="1">
    <location>
        <begin position="469"/>
        <end position="478"/>
    </location>
</feature>
<proteinExistence type="predicted"/>
<sequence>MTQELTDLPAETVDVVSRWNPGATVRLGARTDSGHELFVAGPRRAGKTTLVDALRFLDESAFDLVDDPLDAGVVLMVLDAAAPLGREELSVLDVVLRPACPVVFALTKIDVHREWATVRERDRALLAGHAERFADVTIHPVAAGAGRAPARGSGVEALLEALLSAADGQSRSARSGTERVLEQTRRMIVATDRSIREADSGADLRAERTYLLAHRDGRRAERVARLRSEVQLGKVELIHEVSTQIRAAGVAARADIDRAGRADLADYPDRLADVVAQLGADLEGVVTTRLDHLRARAGVAAPAPRDTGPKPDYLASGRPEPRHRGLEDRMTILIGASAGLGLGRLMVAPLSVVPALDIASVPLTLTLGGVVAWWLARARGHIAERSHVRQWATESLTTVRAQWEQLVLGRLLSAEAEISEMILEESRSRAQEVDTRVASIDGELRKLTSRRNGQLASCERDIAAIDRGLREIRDNSREPKHRPERQTT</sequence>
<evidence type="ECO:0000313" key="3">
    <source>
        <dbReference type="Proteomes" id="UP001185863"/>
    </source>
</evidence>
<dbReference type="SUPFAM" id="SSF52540">
    <property type="entry name" value="P-loop containing nucleoside triphosphate hydrolases"/>
    <property type="match status" value="1"/>
</dbReference>
<dbReference type="Gene3D" id="3.40.50.300">
    <property type="entry name" value="P-loop containing nucleotide triphosphate hydrolases"/>
    <property type="match status" value="1"/>
</dbReference>
<dbReference type="RefSeq" id="WP_317747570.1">
    <property type="nucleotide sequence ID" value="NZ_JAWLUP010000020.1"/>
</dbReference>
<feature type="region of interest" description="Disordered" evidence="1">
    <location>
        <begin position="469"/>
        <end position="488"/>
    </location>
</feature>
<accession>A0AAE5A5P4</accession>
<dbReference type="Proteomes" id="UP001185863">
    <property type="component" value="Unassembled WGS sequence"/>
</dbReference>